<dbReference type="PANTHER" id="PTHR32487">
    <property type="entry name" value="3-OXO-DELTA(4,5)-STEROID 5-BETA-REDUCTASE"/>
    <property type="match status" value="1"/>
</dbReference>
<accession>A0A382Q5P3</accession>
<dbReference type="Gene3D" id="3.40.50.720">
    <property type="entry name" value="NAD(P)-binding Rossmann-like Domain"/>
    <property type="match status" value="1"/>
</dbReference>
<protein>
    <recommendedName>
        <fullName evidence="2">NAD-dependent epimerase/dehydratase domain-containing protein</fullName>
    </recommendedName>
</protein>
<proteinExistence type="predicted"/>
<name>A0A382Q5P3_9ZZZZ</name>
<evidence type="ECO:0000313" key="1">
    <source>
        <dbReference type="EMBL" id="SVC80300.1"/>
    </source>
</evidence>
<evidence type="ECO:0008006" key="2">
    <source>
        <dbReference type="Google" id="ProtNLM"/>
    </source>
</evidence>
<dbReference type="SUPFAM" id="SSF51735">
    <property type="entry name" value="NAD(P)-binding Rossmann-fold domains"/>
    <property type="match status" value="1"/>
</dbReference>
<organism evidence="1">
    <name type="scientific">marine metagenome</name>
    <dbReference type="NCBI Taxonomy" id="408172"/>
    <lineage>
        <taxon>unclassified sequences</taxon>
        <taxon>metagenomes</taxon>
        <taxon>ecological metagenomes</taxon>
    </lineage>
</organism>
<dbReference type="AlphaFoldDB" id="A0A382Q5P3"/>
<dbReference type="InterPro" id="IPR036291">
    <property type="entry name" value="NAD(P)-bd_dom_sf"/>
</dbReference>
<dbReference type="EMBL" id="UINC01111812">
    <property type="protein sequence ID" value="SVC80300.1"/>
    <property type="molecule type" value="Genomic_DNA"/>
</dbReference>
<reference evidence="1" key="1">
    <citation type="submission" date="2018-05" db="EMBL/GenBank/DDBJ databases">
        <authorList>
            <person name="Lanie J.A."/>
            <person name="Ng W.-L."/>
            <person name="Kazmierczak K.M."/>
            <person name="Andrzejewski T.M."/>
            <person name="Davidsen T.M."/>
            <person name="Wayne K.J."/>
            <person name="Tettelin H."/>
            <person name="Glass J.I."/>
            <person name="Rusch D."/>
            <person name="Podicherti R."/>
            <person name="Tsui H.-C.T."/>
            <person name="Winkler M.E."/>
        </authorList>
    </citation>
    <scope>NUCLEOTIDE SEQUENCE</scope>
</reference>
<gene>
    <name evidence="1" type="ORF">METZ01_LOCUS333154</name>
</gene>
<sequence>CLRPHIICGLSTRSPMNPLMVIGAFASISRALGLPLRFPGDPNAYRRVYQATDARLLGQAAHWALIDSRAANQAFNITNGDFFRWEQVWECVAESFNMPLASPQRISLETFMSDKADLWRQLAKEHNLVTSELADLVNGSFGDYIFNCDWDVMASTIKARKHGFDCCLDSEEMFSRLLSEMADARLIPAL</sequence>
<feature type="non-terminal residue" evidence="1">
    <location>
        <position position="1"/>
    </location>
</feature>
<dbReference type="PANTHER" id="PTHR32487:SF0">
    <property type="entry name" value="3-OXO-DELTA(4,5)-STEROID 5-BETA-REDUCTASE"/>
    <property type="match status" value="1"/>
</dbReference>